<keyword evidence="3" id="KW-0378">Hydrolase</keyword>
<sequence length="658" mass="72480">MFDQRIRLIGSVALVVALLSAPLTVTATPTTGPTATPSAYASTSVEQVDPTTLTETEAWFDETMARQLEDHRVPGAAVVLVSDGEVVLAKGYGYADVESQRPVDATETVFSIGSTGKLITWTAVMQGVEDGRLELDRDVNDYLTDSSVTVPDTYSEPVTLEHLGTHSAGFEDSFAGMVTDDPSEIRPMEEILAEHRPARVRPPGEFVAYSNYGTALAGHVLAEQSDTTFTEYADERIFTPLEMANTTYAQPLPDELEPRRAIGYTSQDGEYLAHDPVIWTLPPEGGSLRTTAGDMGAFMIAHLNEGRYGSERVLEAETVHEMHRRHFTKSEAVPELNGMAYGFIEMDRNGETIVGHWGDTPRFKSVLALYPERDTGLFVVYNAPGGQAARFELLQAFTDRYYPESDTPAVDPPNGAAERARELAGDYRSLTVSESSWERVLGVMTRTFTVEATDEGYLTTTAVADDTRRWVERRPGVYDEVGGSDMLVFRLDEDGDATHMFRHSFGPSTYERVPWYERLTVIQAGLGVGVVAFLSGLLRWLGEPVWRRLRGGSVGSDRERAARWLLGTVSLLWVIVLVIFLMAWINFNAEAASPSLALRAGKVLRYVALAGTVGAVVVTGIAWRDGFWTRWGRLHYSVVTALALLFAWQLSLLGILPL</sequence>
<dbReference type="Pfam" id="PF00144">
    <property type="entry name" value="Beta-lactamase"/>
    <property type="match status" value="1"/>
</dbReference>
<dbReference type="PANTHER" id="PTHR46825">
    <property type="entry name" value="D-ALANYL-D-ALANINE-CARBOXYPEPTIDASE/ENDOPEPTIDASE AMPH"/>
    <property type="match status" value="1"/>
</dbReference>
<keyword evidence="4" id="KW-1185">Reference proteome</keyword>
<dbReference type="GO" id="GO:0016787">
    <property type="term" value="F:hydrolase activity"/>
    <property type="evidence" value="ECO:0007669"/>
    <property type="project" value="UniProtKB-KW"/>
</dbReference>
<evidence type="ECO:0000313" key="3">
    <source>
        <dbReference type="EMBL" id="MFC7096401.1"/>
    </source>
</evidence>
<comment type="caution">
    <text evidence="3">The sequence shown here is derived from an EMBL/GenBank/DDBJ whole genome shotgun (WGS) entry which is preliminary data.</text>
</comment>
<proteinExistence type="predicted"/>
<dbReference type="AlphaFoldDB" id="A0ABD5WZP2"/>
<gene>
    <name evidence="3" type="ORF">ACFQKD_03705</name>
</gene>
<accession>A0ABD5WZP2</accession>
<protein>
    <submittedName>
        <fullName evidence="3">Serine hydrolase domain-containing protein</fullName>
        <ecNumber evidence="3">3.-.-.-</ecNumber>
    </submittedName>
</protein>
<dbReference type="GeneID" id="79269712"/>
<name>A0ABD5WZP2_9EURY</name>
<dbReference type="SUPFAM" id="SSF56601">
    <property type="entry name" value="beta-lactamase/transpeptidase-like"/>
    <property type="match status" value="1"/>
</dbReference>
<dbReference type="EC" id="3.-.-.-" evidence="3"/>
<dbReference type="InterPro" id="IPR001466">
    <property type="entry name" value="Beta-lactam-related"/>
</dbReference>
<keyword evidence="1" id="KW-0472">Membrane</keyword>
<feature type="transmembrane region" description="Helical" evidence="1">
    <location>
        <begin position="635"/>
        <end position="656"/>
    </location>
</feature>
<dbReference type="InterPro" id="IPR012338">
    <property type="entry name" value="Beta-lactam/transpept-like"/>
</dbReference>
<keyword evidence="1" id="KW-0812">Transmembrane</keyword>
<feature type="transmembrane region" description="Helical" evidence="1">
    <location>
        <begin position="603"/>
        <end position="623"/>
    </location>
</feature>
<dbReference type="InterPro" id="IPR050491">
    <property type="entry name" value="AmpC-like"/>
</dbReference>
<evidence type="ECO:0000259" key="2">
    <source>
        <dbReference type="Pfam" id="PF00144"/>
    </source>
</evidence>
<organism evidence="3 4">
    <name type="scientific">Halobaculum marinum</name>
    <dbReference type="NCBI Taxonomy" id="3031996"/>
    <lineage>
        <taxon>Archaea</taxon>
        <taxon>Methanobacteriati</taxon>
        <taxon>Methanobacteriota</taxon>
        <taxon>Stenosarchaea group</taxon>
        <taxon>Halobacteria</taxon>
        <taxon>Halobacteriales</taxon>
        <taxon>Haloferacaceae</taxon>
        <taxon>Halobaculum</taxon>
    </lineage>
</organism>
<dbReference type="EMBL" id="JBHTAG010000002">
    <property type="protein sequence ID" value="MFC7096401.1"/>
    <property type="molecule type" value="Genomic_DNA"/>
</dbReference>
<dbReference type="Gene3D" id="3.40.710.10">
    <property type="entry name" value="DD-peptidase/beta-lactamase superfamily"/>
    <property type="match status" value="1"/>
</dbReference>
<feature type="transmembrane region" description="Helical" evidence="1">
    <location>
        <begin position="521"/>
        <end position="541"/>
    </location>
</feature>
<keyword evidence="1" id="KW-1133">Transmembrane helix</keyword>
<feature type="transmembrane region" description="Helical" evidence="1">
    <location>
        <begin position="562"/>
        <end position="583"/>
    </location>
</feature>
<dbReference type="PANTHER" id="PTHR46825:SF9">
    <property type="entry name" value="BETA-LACTAMASE-RELATED DOMAIN-CONTAINING PROTEIN"/>
    <property type="match status" value="1"/>
</dbReference>
<evidence type="ECO:0000313" key="4">
    <source>
        <dbReference type="Proteomes" id="UP001596388"/>
    </source>
</evidence>
<reference evidence="3 4" key="1">
    <citation type="journal article" date="2019" name="Int. J. Syst. Evol. Microbiol.">
        <title>The Global Catalogue of Microorganisms (GCM) 10K type strain sequencing project: providing services to taxonomists for standard genome sequencing and annotation.</title>
        <authorList>
            <consortium name="The Broad Institute Genomics Platform"/>
            <consortium name="The Broad Institute Genome Sequencing Center for Infectious Disease"/>
            <person name="Wu L."/>
            <person name="Ma J."/>
        </authorList>
    </citation>
    <scope>NUCLEOTIDE SEQUENCE [LARGE SCALE GENOMIC DNA]</scope>
    <source>
        <strain evidence="3 4">DT55</strain>
    </source>
</reference>
<feature type="domain" description="Beta-lactamase-related" evidence="2">
    <location>
        <begin position="60"/>
        <end position="388"/>
    </location>
</feature>
<evidence type="ECO:0000256" key="1">
    <source>
        <dbReference type="SAM" id="Phobius"/>
    </source>
</evidence>
<dbReference type="RefSeq" id="WP_276239127.1">
    <property type="nucleotide sequence ID" value="NZ_CP119989.1"/>
</dbReference>
<dbReference type="Proteomes" id="UP001596388">
    <property type="component" value="Unassembled WGS sequence"/>
</dbReference>